<dbReference type="SUPFAM" id="SSF158745">
    <property type="entry name" value="LanC-like"/>
    <property type="match status" value="1"/>
</dbReference>
<dbReference type="SMART" id="SM01260">
    <property type="entry name" value="LANC_like"/>
    <property type="match status" value="1"/>
</dbReference>
<keyword evidence="3" id="KW-0862">Zinc</keyword>
<feature type="binding site" evidence="3">
    <location>
        <position position="450"/>
    </location>
    <ligand>
        <name>Zn(2+)</name>
        <dbReference type="ChEBI" id="CHEBI:29105"/>
    </ligand>
</feature>
<dbReference type="Pfam" id="PF05147">
    <property type="entry name" value="LANC_like"/>
    <property type="match status" value="1"/>
</dbReference>
<dbReference type="AlphaFoldDB" id="L7ML24"/>
<dbReference type="CDD" id="cd04794">
    <property type="entry name" value="euk_LANCL"/>
    <property type="match status" value="1"/>
</dbReference>
<sequence>SRSPLSADSATAESRVAPLHAPASPALPACSACGPWVFVVVRCGRLRRRRSDRARVPAFADKLRGALLVAAVAVSRRRCRPCAVAGLGNLLTSVRWQSDDGRRSGDDEAMSSSSSKPKRYFVNTLPDYDGAPIPLERELWVERCRDTVQRVFTHQGTGFDDCDGGLYVGVAGVAFMAHRVAQSPHFAGDRARLLTKAQTYLGHALSYCDQPQVRADRAMQSAFLLGSAGVWALAAVVANEVGRSDDCDNFLARYAAVADICMPVKFLDCGSDEMFVGRAGYLTGLLYLRSRLGREVLPDEKIALLLHSVVQSGREYAKKHRSPCPLMYAYYDVEYLGAAHGLSSILMTLLHFPWFVAGDQTVERDIRASVDFLLHVQTPRGNFPCDLEDVTKPRRSQDELIHWCHGAPGVMQLMAKAYLTWQDPRYLESCLRSGQMIWERGLLRKGPGICHGIGGSGYAFLLLYRLTTELRWLHRARQFAEFMFTDEFKQARTPDCPYSLFEGLAGTACFLADLLEPRSATFPLIDPF</sequence>
<evidence type="ECO:0000256" key="2">
    <source>
        <dbReference type="ARBA" id="ARBA00069999"/>
    </source>
</evidence>
<dbReference type="InterPro" id="IPR020464">
    <property type="entry name" value="LanC-like_prot_euk"/>
</dbReference>
<dbReference type="Gene3D" id="1.50.10.10">
    <property type="match status" value="1"/>
</dbReference>
<keyword evidence="3" id="KW-0479">Metal-binding</keyword>
<dbReference type="PANTHER" id="PTHR12736:SF7">
    <property type="entry name" value="LANC-LIKE PROTEIN 3"/>
    <property type="match status" value="1"/>
</dbReference>
<feature type="binding site" evidence="3">
    <location>
        <position position="451"/>
    </location>
    <ligand>
        <name>Zn(2+)</name>
        <dbReference type="ChEBI" id="CHEBI:29105"/>
    </ligand>
</feature>
<name>L7ML24_RHIPC</name>
<reference evidence="4" key="2">
    <citation type="journal article" date="2015" name="J. Proteomics">
        <title>Sexual differences in the sialomes of the zebra tick, Rhipicephalus pulchellus.</title>
        <authorList>
            <person name="Tan A.W."/>
            <person name="Francischetti I.M."/>
            <person name="Slovak M."/>
            <person name="Kini R.M."/>
            <person name="Ribeiro J.M."/>
        </authorList>
    </citation>
    <scope>NUCLEOTIDE SEQUENCE</scope>
    <source>
        <tissue evidence="4">Salivary gland</tissue>
    </source>
</reference>
<feature type="non-terminal residue" evidence="4">
    <location>
        <position position="1"/>
    </location>
</feature>
<dbReference type="PANTHER" id="PTHR12736">
    <property type="entry name" value="LANC-LIKE PROTEIN"/>
    <property type="match status" value="1"/>
</dbReference>
<evidence type="ECO:0000256" key="1">
    <source>
        <dbReference type="ARBA" id="ARBA00007179"/>
    </source>
</evidence>
<reference evidence="4" key="1">
    <citation type="submission" date="2012-11" db="EMBL/GenBank/DDBJ databases">
        <authorList>
            <person name="Lucero-Rivera Y.E."/>
            <person name="Tovar-Ramirez D."/>
        </authorList>
    </citation>
    <scope>NUCLEOTIDE SEQUENCE</scope>
    <source>
        <tissue evidence="4">Salivary gland</tissue>
    </source>
</reference>
<feature type="binding site" evidence="3">
    <location>
        <position position="404"/>
    </location>
    <ligand>
        <name>Zn(2+)</name>
        <dbReference type="ChEBI" id="CHEBI:29105"/>
    </ligand>
</feature>
<accession>L7ML24</accession>
<dbReference type="PRINTS" id="PR01951">
    <property type="entry name" value="LANCEUKARYTE"/>
</dbReference>
<proteinExistence type="evidence at transcript level"/>
<dbReference type="EMBL" id="GACK01001165">
    <property type="protein sequence ID" value="JAA63869.1"/>
    <property type="molecule type" value="mRNA"/>
</dbReference>
<comment type="similarity">
    <text evidence="1">Belongs to the LanC-like protein family.</text>
</comment>
<dbReference type="GO" id="GO:0046872">
    <property type="term" value="F:metal ion binding"/>
    <property type="evidence" value="ECO:0007669"/>
    <property type="project" value="UniProtKB-KW"/>
</dbReference>
<dbReference type="GO" id="GO:0031179">
    <property type="term" value="P:peptide modification"/>
    <property type="evidence" value="ECO:0007669"/>
    <property type="project" value="InterPro"/>
</dbReference>
<evidence type="ECO:0000313" key="4">
    <source>
        <dbReference type="EMBL" id="JAA63869.1"/>
    </source>
</evidence>
<dbReference type="PRINTS" id="PR01950">
    <property type="entry name" value="LANCSUPER"/>
</dbReference>
<dbReference type="GO" id="GO:0005886">
    <property type="term" value="C:plasma membrane"/>
    <property type="evidence" value="ECO:0007669"/>
    <property type="project" value="TreeGrafter"/>
</dbReference>
<dbReference type="GO" id="GO:0005975">
    <property type="term" value="P:carbohydrate metabolic process"/>
    <property type="evidence" value="ECO:0007669"/>
    <property type="project" value="InterPro"/>
</dbReference>
<organism evidence="4">
    <name type="scientific">Rhipicephalus pulchellus</name>
    <name type="common">Yellow backed tick</name>
    <name type="synonym">Dermacentor pulchellus</name>
    <dbReference type="NCBI Taxonomy" id="72859"/>
    <lineage>
        <taxon>Eukaryota</taxon>
        <taxon>Metazoa</taxon>
        <taxon>Ecdysozoa</taxon>
        <taxon>Arthropoda</taxon>
        <taxon>Chelicerata</taxon>
        <taxon>Arachnida</taxon>
        <taxon>Acari</taxon>
        <taxon>Parasitiformes</taxon>
        <taxon>Ixodida</taxon>
        <taxon>Ixodoidea</taxon>
        <taxon>Ixodidae</taxon>
        <taxon>Rhipicephalinae</taxon>
        <taxon>Rhipicephalus</taxon>
        <taxon>Rhipicephalus</taxon>
    </lineage>
</organism>
<dbReference type="InterPro" id="IPR012341">
    <property type="entry name" value="6hp_glycosidase-like_sf"/>
</dbReference>
<evidence type="ECO:0000256" key="3">
    <source>
        <dbReference type="PIRSR" id="PIRSR607822-1"/>
    </source>
</evidence>
<dbReference type="FunFam" id="1.50.10.10:FF:000012">
    <property type="entry name" value="LanC-like protein 3"/>
    <property type="match status" value="1"/>
</dbReference>
<dbReference type="InterPro" id="IPR007822">
    <property type="entry name" value="LANC-like"/>
</dbReference>
<protein>
    <recommendedName>
        <fullName evidence="2">LanC-like protein 3 homolog</fullName>
    </recommendedName>
</protein>